<feature type="transmembrane region" description="Helical" evidence="5">
    <location>
        <begin position="6"/>
        <end position="22"/>
    </location>
</feature>
<keyword evidence="7" id="KW-1185">Reference proteome</keyword>
<evidence type="ECO:0000256" key="4">
    <source>
        <dbReference type="ARBA" id="ARBA00023136"/>
    </source>
</evidence>
<dbReference type="InterPro" id="IPR032808">
    <property type="entry name" value="DoxX"/>
</dbReference>
<dbReference type="EMBL" id="JBHUOX010000012">
    <property type="protein sequence ID" value="MFD3001968.1"/>
    <property type="molecule type" value="Genomic_DNA"/>
</dbReference>
<organism evidence="6 7">
    <name type="scientific">Pontibacter toksunensis</name>
    <dbReference type="NCBI Taxonomy" id="1332631"/>
    <lineage>
        <taxon>Bacteria</taxon>
        <taxon>Pseudomonadati</taxon>
        <taxon>Bacteroidota</taxon>
        <taxon>Cytophagia</taxon>
        <taxon>Cytophagales</taxon>
        <taxon>Hymenobacteraceae</taxon>
        <taxon>Pontibacter</taxon>
    </lineage>
</organism>
<dbReference type="PANTHER" id="PTHR36974">
    <property type="entry name" value="MEMBRANE PROTEIN-RELATED"/>
    <property type="match status" value="1"/>
</dbReference>
<gene>
    <name evidence="6" type="ORF">ACFS7Z_16465</name>
</gene>
<comment type="caution">
    <text evidence="6">The sequence shown here is derived from an EMBL/GenBank/DDBJ whole genome shotgun (WGS) entry which is preliminary data.</text>
</comment>
<evidence type="ECO:0000256" key="1">
    <source>
        <dbReference type="ARBA" id="ARBA00004141"/>
    </source>
</evidence>
<evidence type="ECO:0000313" key="7">
    <source>
        <dbReference type="Proteomes" id="UP001597641"/>
    </source>
</evidence>
<dbReference type="PANTHER" id="PTHR36974:SF1">
    <property type="entry name" value="DOXX FAMILY MEMBRANE PROTEIN"/>
    <property type="match status" value="1"/>
</dbReference>
<keyword evidence="4 5" id="KW-0472">Membrane</keyword>
<accession>A0ABW6C0Z4</accession>
<evidence type="ECO:0000256" key="2">
    <source>
        <dbReference type="ARBA" id="ARBA00022692"/>
    </source>
</evidence>
<evidence type="ECO:0000256" key="5">
    <source>
        <dbReference type="SAM" id="Phobius"/>
    </source>
</evidence>
<reference evidence="7" key="1">
    <citation type="journal article" date="2019" name="Int. J. Syst. Evol. Microbiol.">
        <title>The Global Catalogue of Microorganisms (GCM) 10K type strain sequencing project: providing services to taxonomists for standard genome sequencing and annotation.</title>
        <authorList>
            <consortium name="The Broad Institute Genomics Platform"/>
            <consortium name="The Broad Institute Genome Sequencing Center for Infectious Disease"/>
            <person name="Wu L."/>
            <person name="Ma J."/>
        </authorList>
    </citation>
    <scope>NUCLEOTIDE SEQUENCE [LARGE SCALE GENOMIC DNA]</scope>
    <source>
        <strain evidence="7">KCTC 23984</strain>
    </source>
</reference>
<protein>
    <submittedName>
        <fullName evidence="6">DoxX family protein</fullName>
    </submittedName>
</protein>
<dbReference type="RefSeq" id="WP_377486821.1">
    <property type="nucleotide sequence ID" value="NZ_JBHUOX010000012.1"/>
</dbReference>
<feature type="transmembrane region" description="Helical" evidence="5">
    <location>
        <begin position="129"/>
        <end position="147"/>
    </location>
</feature>
<evidence type="ECO:0000313" key="6">
    <source>
        <dbReference type="EMBL" id="MFD3001968.1"/>
    </source>
</evidence>
<proteinExistence type="predicted"/>
<name>A0ABW6C0Z4_9BACT</name>
<comment type="subcellular location">
    <subcellularLocation>
        <location evidence="1">Membrane</location>
        <topology evidence="1">Multi-pass membrane protein</topology>
    </subcellularLocation>
</comment>
<dbReference type="Pfam" id="PF13564">
    <property type="entry name" value="DoxX_2"/>
    <property type="match status" value="1"/>
</dbReference>
<dbReference type="Proteomes" id="UP001597641">
    <property type="component" value="Unassembled WGS sequence"/>
</dbReference>
<feature type="transmembrane region" description="Helical" evidence="5">
    <location>
        <begin position="91"/>
        <end position="109"/>
    </location>
</feature>
<feature type="transmembrane region" description="Helical" evidence="5">
    <location>
        <begin position="29"/>
        <end position="47"/>
    </location>
</feature>
<feature type="transmembrane region" description="Helical" evidence="5">
    <location>
        <begin position="67"/>
        <end position="84"/>
    </location>
</feature>
<keyword evidence="3 5" id="KW-1133">Transmembrane helix</keyword>
<evidence type="ECO:0000256" key="3">
    <source>
        <dbReference type="ARBA" id="ARBA00022989"/>
    </source>
</evidence>
<sequence>MIPLIVLLGAFAIISIGIKYFTKENDSQLAGRIAMSVMLLFTASGHFAYPEGMALMIPDIIPYKREVVFLTGIIEIAGAVGLLVRRLQVITAWLLILFFIMVLPANIHAAIRNVDYQTGPSTGPGINYLWFRVPLQLFFIAWTYFFAIRRNKKSEQPGKRTPAINMRTSVDQ</sequence>
<keyword evidence="2 5" id="KW-0812">Transmembrane</keyword>